<sequence>MKKTIKQKVKMLGALELDRQMKRKLESTNYSILQNFDVFQHPYCSIFDLFQKDHINTILMLSN</sequence>
<organism evidence="1 2">
    <name type="scientific">Paramecium sonneborni</name>
    <dbReference type="NCBI Taxonomy" id="65129"/>
    <lineage>
        <taxon>Eukaryota</taxon>
        <taxon>Sar</taxon>
        <taxon>Alveolata</taxon>
        <taxon>Ciliophora</taxon>
        <taxon>Intramacronucleata</taxon>
        <taxon>Oligohymenophorea</taxon>
        <taxon>Peniculida</taxon>
        <taxon>Parameciidae</taxon>
        <taxon>Paramecium</taxon>
    </lineage>
</organism>
<dbReference type="EMBL" id="CAJJDN010000164">
    <property type="protein sequence ID" value="CAD8126059.1"/>
    <property type="molecule type" value="Genomic_DNA"/>
</dbReference>
<proteinExistence type="predicted"/>
<name>A0A8S1RGL1_9CILI</name>
<evidence type="ECO:0000313" key="1">
    <source>
        <dbReference type="EMBL" id="CAD8126059.1"/>
    </source>
</evidence>
<gene>
    <name evidence="1" type="ORF">PSON_ATCC_30995.1.T1640081</name>
</gene>
<keyword evidence="2" id="KW-1185">Reference proteome</keyword>
<reference evidence="1" key="1">
    <citation type="submission" date="2021-01" db="EMBL/GenBank/DDBJ databases">
        <authorList>
            <consortium name="Genoscope - CEA"/>
            <person name="William W."/>
        </authorList>
    </citation>
    <scope>NUCLEOTIDE SEQUENCE</scope>
</reference>
<dbReference type="AlphaFoldDB" id="A0A8S1RGL1"/>
<dbReference type="Proteomes" id="UP000692954">
    <property type="component" value="Unassembled WGS sequence"/>
</dbReference>
<evidence type="ECO:0000313" key="2">
    <source>
        <dbReference type="Proteomes" id="UP000692954"/>
    </source>
</evidence>
<comment type="caution">
    <text evidence="1">The sequence shown here is derived from an EMBL/GenBank/DDBJ whole genome shotgun (WGS) entry which is preliminary data.</text>
</comment>
<accession>A0A8S1RGL1</accession>
<protein>
    <submittedName>
        <fullName evidence="1">Uncharacterized protein</fullName>
    </submittedName>
</protein>